<feature type="transmembrane region" description="Helical" evidence="8">
    <location>
        <begin position="486"/>
        <end position="506"/>
    </location>
</feature>
<evidence type="ECO:0000256" key="4">
    <source>
        <dbReference type="ARBA" id="ARBA00022970"/>
    </source>
</evidence>
<organism evidence="10 11">
    <name type="scientific">Ascosphaera apis ARSEF 7405</name>
    <dbReference type="NCBI Taxonomy" id="392613"/>
    <lineage>
        <taxon>Eukaryota</taxon>
        <taxon>Fungi</taxon>
        <taxon>Dikarya</taxon>
        <taxon>Ascomycota</taxon>
        <taxon>Pezizomycotina</taxon>
        <taxon>Eurotiomycetes</taxon>
        <taxon>Eurotiomycetidae</taxon>
        <taxon>Onygenales</taxon>
        <taxon>Ascosphaeraceae</taxon>
        <taxon>Ascosphaera</taxon>
    </lineage>
</organism>
<evidence type="ECO:0000256" key="3">
    <source>
        <dbReference type="ARBA" id="ARBA00022692"/>
    </source>
</evidence>
<dbReference type="GO" id="GO:0016020">
    <property type="term" value="C:membrane"/>
    <property type="evidence" value="ECO:0007669"/>
    <property type="project" value="UniProtKB-SubCell"/>
</dbReference>
<evidence type="ECO:0000313" key="11">
    <source>
        <dbReference type="Proteomes" id="UP000242877"/>
    </source>
</evidence>
<dbReference type="InterPro" id="IPR004841">
    <property type="entry name" value="AA-permease/SLC12A_dom"/>
</dbReference>
<comment type="caution">
    <text evidence="10">The sequence shown here is derived from an EMBL/GenBank/DDBJ whole genome shotgun (WGS) entry which is preliminary data.</text>
</comment>
<dbReference type="FunFam" id="1.20.1740.10:FF:000001">
    <property type="entry name" value="Amino acid permease"/>
    <property type="match status" value="1"/>
</dbReference>
<dbReference type="Proteomes" id="UP000242877">
    <property type="component" value="Unassembled WGS sequence"/>
</dbReference>
<dbReference type="Pfam" id="PF00324">
    <property type="entry name" value="AA_permease"/>
    <property type="match status" value="1"/>
</dbReference>
<feature type="transmembrane region" description="Helical" evidence="8">
    <location>
        <begin position="169"/>
        <end position="190"/>
    </location>
</feature>
<evidence type="ECO:0000256" key="8">
    <source>
        <dbReference type="SAM" id="Phobius"/>
    </source>
</evidence>
<keyword evidence="11" id="KW-1185">Reference proteome</keyword>
<feature type="transmembrane region" description="Helical" evidence="8">
    <location>
        <begin position="63"/>
        <end position="81"/>
    </location>
</feature>
<name>A0A167VLZ8_9EURO</name>
<feature type="transmembrane region" description="Helical" evidence="8">
    <location>
        <begin position="452"/>
        <end position="474"/>
    </location>
</feature>
<evidence type="ECO:0000313" key="10">
    <source>
        <dbReference type="EMBL" id="KZZ87724.1"/>
    </source>
</evidence>
<dbReference type="PIRSF" id="PIRSF006060">
    <property type="entry name" value="AA_transporter"/>
    <property type="match status" value="1"/>
</dbReference>
<feature type="compositionally biased region" description="Low complexity" evidence="7">
    <location>
        <begin position="22"/>
        <end position="33"/>
    </location>
</feature>
<gene>
    <name evidence="10" type="ORF">AAP_05428</name>
</gene>
<dbReference type="VEuPathDB" id="FungiDB:AAP_05428"/>
<keyword evidence="5 8" id="KW-1133">Transmembrane helix</keyword>
<feature type="transmembrane region" description="Helical" evidence="8">
    <location>
        <begin position="244"/>
        <end position="266"/>
    </location>
</feature>
<feature type="transmembrane region" description="Helical" evidence="8">
    <location>
        <begin position="337"/>
        <end position="362"/>
    </location>
</feature>
<keyword evidence="2" id="KW-0813">Transport</keyword>
<evidence type="ECO:0000256" key="7">
    <source>
        <dbReference type="SAM" id="MobiDB-lite"/>
    </source>
</evidence>
<evidence type="ECO:0000259" key="9">
    <source>
        <dbReference type="Pfam" id="PF00324"/>
    </source>
</evidence>
<dbReference type="EMBL" id="AZGZ01000031">
    <property type="protein sequence ID" value="KZZ87724.1"/>
    <property type="molecule type" value="Genomic_DNA"/>
</dbReference>
<feature type="transmembrane region" description="Helical" evidence="8">
    <location>
        <begin position="93"/>
        <end position="111"/>
    </location>
</feature>
<comment type="subcellular location">
    <subcellularLocation>
        <location evidence="1">Membrane</location>
        <topology evidence="1">Multi-pass membrane protein</topology>
    </subcellularLocation>
</comment>
<feature type="transmembrane region" description="Helical" evidence="8">
    <location>
        <begin position="409"/>
        <end position="432"/>
    </location>
</feature>
<dbReference type="OrthoDB" id="3900342at2759"/>
<evidence type="ECO:0000256" key="2">
    <source>
        <dbReference type="ARBA" id="ARBA00022448"/>
    </source>
</evidence>
<dbReference type="PROSITE" id="PS00218">
    <property type="entry name" value="AMINO_ACID_PERMEASE_1"/>
    <property type="match status" value="1"/>
</dbReference>
<sequence length="561" mass="61686">MASDQVKPPFDVDIEQSSYTKSPSLSQPTSSGSAEDIPPSYGSQEEDAYHTDKLVRNLSARQVQMIAIGGTIGTGLFLGTGKSLSTGGPASMLISYAICGAIVFTTMMSLGEMAAFMPVAGAFCTYSSRFVDDALGFALTWNYWFNDAVSTASDLVALQMVLEYWTDHFPGWAFSLIFLFVLIGLNIVTVKLYGEVEYWLSLLKIVTIVIFIIIGIVVNCGANTDHHYIGGKYWHIGDAPFVGGLGGFASVFVTAAFSFGGTESIAITAGETKDPARVMPKVVRNVFWRILFFYFLSVLIIGLNVPYDYPNLSTKDTSVSPFTLVFQSIGSKGAGSFINAVILTSVISAGNHALFAGSRLLYTLAIDRHAPKFFGRLNRNGVPWVAVLATIVISGLCFGASYIGKGQLWTWLQNIVGVSNQMSWLCIGIASIRFRRALKLQNLEHLMPYKNWMYPVGPYLSVFFNTIIILVQGWSCFTPTFSVVDFFSFYIEIPVMIIMFLGWKFIKKTKLVPLEEIDLVTDRYDGGAGTGDYVETLKKKVPWKDLTTKGKLKAVGMWSFA</sequence>
<evidence type="ECO:0000256" key="6">
    <source>
        <dbReference type="ARBA" id="ARBA00023136"/>
    </source>
</evidence>
<keyword evidence="3 8" id="KW-0812">Transmembrane</keyword>
<dbReference type="PANTHER" id="PTHR43341">
    <property type="entry name" value="AMINO ACID PERMEASE"/>
    <property type="match status" value="1"/>
</dbReference>
<dbReference type="Gene3D" id="1.20.1740.10">
    <property type="entry name" value="Amino acid/polyamine transporter I"/>
    <property type="match status" value="1"/>
</dbReference>
<dbReference type="InterPro" id="IPR050524">
    <property type="entry name" value="APC_YAT"/>
</dbReference>
<feature type="transmembrane region" description="Helical" evidence="8">
    <location>
        <begin position="202"/>
        <end position="224"/>
    </location>
</feature>
<feature type="region of interest" description="Disordered" evidence="7">
    <location>
        <begin position="1"/>
        <end position="46"/>
    </location>
</feature>
<protein>
    <submittedName>
        <fullName evidence="10">Amino acid permease</fullName>
    </submittedName>
</protein>
<feature type="domain" description="Amino acid permease/ SLC12A" evidence="9">
    <location>
        <begin position="63"/>
        <end position="511"/>
    </location>
</feature>
<dbReference type="InterPro" id="IPR004840">
    <property type="entry name" value="Amino_acid_permease_CS"/>
</dbReference>
<feature type="transmembrane region" description="Helical" evidence="8">
    <location>
        <begin position="286"/>
        <end position="307"/>
    </location>
</feature>
<accession>A0A167VLZ8</accession>
<dbReference type="PANTHER" id="PTHR43341:SF3">
    <property type="entry name" value="AMINO-ACID PERMEASE PB1C11.02-RELATED"/>
    <property type="match status" value="1"/>
</dbReference>
<feature type="transmembrane region" description="Helical" evidence="8">
    <location>
        <begin position="382"/>
        <end position="403"/>
    </location>
</feature>
<evidence type="ECO:0000256" key="5">
    <source>
        <dbReference type="ARBA" id="ARBA00022989"/>
    </source>
</evidence>
<proteinExistence type="predicted"/>
<keyword evidence="6 8" id="KW-0472">Membrane</keyword>
<keyword evidence="4" id="KW-0029">Amino-acid transport</keyword>
<dbReference type="AlphaFoldDB" id="A0A167VLZ8"/>
<evidence type="ECO:0000256" key="1">
    <source>
        <dbReference type="ARBA" id="ARBA00004141"/>
    </source>
</evidence>
<dbReference type="GO" id="GO:0015171">
    <property type="term" value="F:amino acid transmembrane transporter activity"/>
    <property type="evidence" value="ECO:0007669"/>
    <property type="project" value="TreeGrafter"/>
</dbReference>
<reference evidence="10 11" key="1">
    <citation type="journal article" date="2016" name="Genome Biol. Evol.">
        <title>Divergent and convergent evolution of fungal pathogenicity.</title>
        <authorList>
            <person name="Shang Y."/>
            <person name="Xiao G."/>
            <person name="Zheng P."/>
            <person name="Cen K."/>
            <person name="Zhan S."/>
            <person name="Wang C."/>
        </authorList>
    </citation>
    <scope>NUCLEOTIDE SEQUENCE [LARGE SCALE GENOMIC DNA]</scope>
    <source>
        <strain evidence="10 11">ARSEF 7405</strain>
    </source>
</reference>